<organism evidence="2 3">
    <name type="scientific">Aquilegia coerulea</name>
    <name type="common">Rocky mountain columbine</name>
    <dbReference type="NCBI Taxonomy" id="218851"/>
    <lineage>
        <taxon>Eukaryota</taxon>
        <taxon>Viridiplantae</taxon>
        <taxon>Streptophyta</taxon>
        <taxon>Embryophyta</taxon>
        <taxon>Tracheophyta</taxon>
        <taxon>Spermatophyta</taxon>
        <taxon>Magnoliopsida</taxon>
        <taxon>Ranunculales</taxon>
        <taxon>Ranunculaceae</taxon>
        <taxon>Thalictroideae</taxon>
        <taxon>Aquilegia</taxon>
    </lineage>
</organism>
<gene>
    <name evidence="2" type="ORF">AQUCO_00200267v1</name>
</gene>
<feature type="transmembrane region" description="Helical" evidence="1">
    <location>
        <begin position="33"/>
        <end position="52"/>
    </location>
</feature>
<feature type="non-terminal residue" evidence="2">
    <location>
        <position position="1"/>
    </location>
</feature>
<keyword evidence="1" id="KW-1133">Transmembrane helix</keyword>
<protein>
    <submittedName>
        <fullName evidence="2">Uncharacterized protein</fullName>
    </submittedName>
</protein>
<reference evidence="2 3" key="1">
    <citation type="submission" date="2017-09" db="EMBL/GenBank/DDBJ databases">
        <title>WGS assembly of Aquilegia coerulea Goldsmith.</title>
        <authorList>
            <person name="Hodges S."/>
            <person name="Kramer E."/>
            <person name="Nordborg M."/>
            <person name="Tomkins J."/>
            <person name="Borevitz J."/>
            <person name="Derieg N."/>
            <person name="Yan J."/>
            <person name="Mihaltcheva S."/>
            <person name="Hayes R.D."/>
            <person name="Rokhsar D."/>
        </authorList>
    </citation>
    <scope>NUCLEOTIDE SEQUENCE [LARGE SCALE GENOMIC DNA]</scope>
    <source>
        <strain evidence="3">cv. Goldsmith</strain>
    </source>
</reference>
<proteinExistence type="predicted"/>
<keyword evidence="1" id="KW-0812">Transmembrane</keyword>
<sequence>LQTAIHDRKINTINQNQVYQLRKNMEKQNRYKLALFVVVLVLASGVTSKVFVTAAEIGIDCFKHEHKLNTPCKSNDDCFTCMYCARCVEKVCICFEEKTVKFVRRLAMHSIS</sequence>
<evidence type="ECO:0000313" key="3">
    <source>
        <dbReference type="Proteomes" id="UP000230069"/>
    </source>
</evidence>
<dbReference type="AlphaFoldDB" id="A0A2G5F2F2"/>
<name>A0A2G5F2F2_AQUCA</name>
<dbReference type="EMBL" id="KZ305019">
    <property type="protein sequence ID" value="PIA62142.1"/>
    <property type="molecule type" value="Genomic_DNA"/>
</dbReference>
<keyword evidence="1" id="KW-0472">Membrane</keyword>
<dbReference type="Proteomes" id="UP000230069">
    <property type="component" value="Unassembled WGS sequence"/>
</dbReference>
<keyword evidence="3" id="KW-1185">Reference proteome</keyword>
<accession>A0A2G5F2F2</accession>
<evidence type="ECO:0000313" key="2">
    <source>
        <dbReference type="EMBL" id="PIA62142.1"/>
    </source>
</evidence>
<dbReference type="InParanoid" id="A0A2G5F2F2"/>
<evidence type="ECO:0000256" key="1">
    <source>
        <dbReference type="SAM" id="Phobius"/>
    </source>
</evidence>